<sequence length="78" mass="8529">MHWISSRHSVGHWVYVVATTGYGIGGATMMSTPGSDYEQFQRLSQAVKTQVRNAWLEGWSVGFVLGTGLAVAVGWWLG</sequence>
<feature type="transmembrane region" description="Helical" evidence="1">
    <location>
        <begin position="12"/>
        <end position="33"/>
    </location>
</feature>
<gene>
    <name evidence="2" type="ORF">S01H1_72055</name>
</gene>
<organism evidence="2">
    <name type="scientific">marine sediment metagenome</name>
    <dbReference type="NCBI Taxonomy" id="412755"/>
    <lineage>
        <taxon>unclassified sequences</taxon>
        <taxon>metagenomes</taxon>
        <taxon>ecological metagenomes</taxon>
    </lineage>
</organism>
<keyword evidence="1" id="KW-1133">Transmembrane helix</keyword>
<keyword evidence="1" id="KW-0472">Membrane</keyword>
<dbReference type="EMBL" id="BARS01048023">
    <property type="protein sequence ID" value="GAG32034.1"/>
    <property type="molecule type" value="Genomic_DNA"/>
</dbReference>
<comment type="caution">
    <text evidence="2">The sequence shown here is derived from an EMBL/GenBank/DDBJ whole genome shotgun (WGS) entry which is preliminary data.</text>
</comment>
<dbReference type="AlphaFoldDB" id="X0WM54"/>
<accession>X0WM54</accession>
<keyword evidence="1" id="KW-0812">Transmembrane</keyword>
<name>X0WM54_9ZZZZ</name>
<reference evidence="2" key="1">
    <citation type="journal article" date="2014" name="Front. Microbiol.">
        <title>High frequency of phylogenetically diverse reductive dehalogenase-homologous genes in deep subseafloor sedimentary metagenomes.</title>
        <authorList>
            <person name="Kawai M."/>
            <person name="Futagami T."/>
            <person name="Toyoda A."/>
            <person name="Takaki Y."/>
            <person name="Nishi S."/>
            <person name="Hori S."/>
            <person name="Arai W."/>
            <person name="Tsubouchi T."/>
            <person name="Morono Y."/>
            <person name="Uchiyama I."/>
            <person name="Ito T."/>
            <person name="Fujiyama A."/>
            <person name="Inagaki F."/>
            <person name="Takami H."/>
        </authorList>
    </citation>
    <scope>NUCLEOTIDE SEQUENCE</scope>
    <source>
        <strain evidence="2">Expedition CK06-06</strain>
    </source>
</reference>
<feature type="transmembrane region" description="Helical" evidence="1">
    <location>
        <begin position="54"/>
        <end position="77"/>
    </location>
</feature>
<evidence type="ECO:0000256" key="1">
    <source>
        <dbReference type="SAM" id="Phobius"/>
    </source>
</evidence>
<proteinExistence type="predicted"/>
<evidence type="ECO:0000313" key="2">
    <source>
        <dbReference type="EMBL" id="GAG32034.1"/>
    </source>
</evidence>
<protein>
    <submittedName>
        <fullName evidence="2">Uncharacterized protein</fullName>
    </submittedName>
</protein>